<name>A0A316Z364_9BASI</name>
<comment type="subcellular location">
    <subcellularLocation>
        <location evidence="1">Nucleus</location>
        <location evidence="1">Nucleolus</location>
    </subcellularLocation>
</comment>
<feature type="compositionally biased region" description="Basic and acidic residues" evidence="11">
    <location>
        <begin position="95"/>
        <end position="105"/>
    </location>
</feature>
<feature type="compositionally biased region" description="Acidic residues" evidence="11">
    <location>
        <begin position="121"/>
        <end position="144"/>
    </location>
</feature>
<dbReference type="PRINTS" id="PR02012">
    <property type="entry name" value="RCMTNOP2"/>
</dbReference>
<evidence type="ECO:0000313" key="14">
    <source>
        <dbReference type="Proteomes" id="UP000245946"/>
    </source>
</evidence>
<dbReference type="InterPro" id="IPR001678">
    <property type="entry name" value="MeTrfase_RsmB-F_NOP2_dom"/>
</dbReference>
<dbReference type="InterPro" id="IPR054728">
    <property type="entry name" value="RsmB-like_ferredoxin"/>
</dbReference>
<reference evidence="13 14" key="1">
    <citation type="journal article" date="2018" name="Mol. Biol. Evol.">
        <title>Broad Genomic Sampling Reveals a Smut Pathogenic Ancestry of the Fungal Clade Ustilaginomycotina.</title>
        <authorList>
            <person name="Kijpornyongpan T."/>
            <person name="Mondo S.J."/>
            <person name="Barry K."/>
            <person name="Sandor L."/>
            <person name="Lee J."/>
            <person name="Lipzen A."/>
            <person name="Pangilinan J."/>
            <person name="LaButti K."/>
            <person name="Hainaut M."/>
            <person name="Henrissat B."/>
            <person name="Grigoriev I.V."/>
            <person name="Spatafora J.W."/>
            <person name="Aime M.C."/>
        </authorList>
    </citation>
    <scope>NUCLEOTIDE SEQUENCE [LARGE SCALE GENOMIC DNA]</scope>
    <source>
        <strain evidence="13 14">MCA 4186</strain>
    </source>
</reference>
<dbReference type="EMBL" id="KZ819310">
    <property type="protein sequence ID" value="PWN94623.1"/>
    <property type="molecule type" value="Genomic_DNA"/>
</dbReference>
<dbReference type="InterPro" id="IPR011023">
    <property type="entry name" value="Nop2p"/>
</dbReference>
<dbReference type="Pfam" id="PF01189">
    <property type="entry name" value="Methyltr_RsmB-F"/>
    <property type="match status" value="1"/>
</dbReference>
<dbReference type="GeneID" id="37273143"/>
<dbReference type="PRINTS" id="PR02008">
    <property type="entry name" value="RCMTFAMILY"/>
</dbReference>
<evidence type="ECO:0000256" key="5">
    <source>
        <dbReference type="ARBA" id="ARBA00022679"/>
    </source>
</evidence>
<feature type="region of interest" description="Disordered" evidence="11">
    <location>
        <begin position="667"/>
        <end position="740"/>
    </location>
</feature>
<organism evidence="13 14">
    <name type="scientific">Tilletiopsis washingtonensis</name>
    <dbReference type="NCBI Taxonomy" id="58919"/>
    <lineage>
        <taxon>Eukaryota</taxon>
        <taxon>Fungi</taxon>
        <taxon>Dikarya</taxon>
        <taxon>Basidiomycota</taxon>
        <taxon>Ustilaginomycotina</taxon>
        <taxon>Exobasidiomycetes</taxon>
        <taxon>Entylomatales</taxon>
        <taxon>Entylomatales incertae sedis</taxon>
        <taxon>Tilletiopsis</taxon>
    </lineage>
</organism>
<evidence type="ECO:0000256" key="10">
    <source>
        <dbReference type="PROSITE-ProRule" id="PRU01023"/>
    </source>
</evidence>
<feature type="compositionally biased region" description="Low complexity" evidence="11">
    <location>
        <begin position="63"/>
        <end position="91"/>
    </location>
</feature>
<keyword evidence="6 10" id="KW-0949">S-adenosyl-L-methionine</keyword>
<feature type="active site" description="Nucleophile" evidence="10">
    <location>
        <position position="586"/>
    </location>
</feature>
<sequence>MGRRSKHKQAAPTPVLEPAAAKSSGTVRSGGRNKPLSAAGPRNPGGAAAASGSASKGKRKATDAAPAAAPAAGKRAKAAPAREAASAPPKAKAGKKGEEKVERSMMFDSEDEAGDGFEGLESGDEDEDAADEFDLGSDSDDEGADAANAAILSEGEDSGIEYEDEDASDAEGALGLAESGDEEGDESLVEDAEREEEDGIDLDNLPAKGTKLTERQKKKMRAEAERLEELLKSQGLALDSDEEGGEEYEEGSEDDEEGLEDDEMLLDGEEGSDDEEGGDSASGEEGGDDFMLPTIEQREAEAVQGADLQVVQMRIQEIVAILGDFKRLATDGRSRSEYMEQLLDDVCSYYGYNAFLADRLLQMFPPAEAIEFFEANETPRPVTIRTNTLRTRRRDLAQALINRGVTLEPLGKWSKVGLQVFESSVPIGATAEYLAGHYMLQAASSFLPCIALAPQPGERVLDMASAPGGKTTYLSALMQNSGVVFANDSNKARTKSLTANVHRLGCKNVVVTNYDARAFPKVLGGFDRVLLDSPCSGTGVISKDQSVKTNKSERDLQLLTHLQKQLILCAIDSVKRSGGYVVYSTCSVLTEEDEQVVDYALKKRPNCKLVPTGVDFGREGFLSFRERRFDSKMNLARRVYPHTHNVDGFFLAKIKVSPKVKPTAAAKAAAKKADESDESDAPAIEPESDDEAAEPAATAADTSLFNDEEDAQLIESAKRRADKRKGRPSGGRKSGAAAAA</sequence>
<accession>A0A316Z364</accession>
<dbReference type="InterPro" id="IPR049560">
    <property type="entry name" value="MeTrfase_RsmB-F_NOP2_cat"/>
</dbReference>
<dbReference type="Gene3D" id="3.40.50.150">
    <property type="entry name" value="Vaccinia Virus protein VP39"/>
    <property type="match status" value="1"/>
</dbReference>
<feature type="domain" description="SAM-dependent MTase RsmB/NOP-type" evidence="12">
    <location>
        <begin position="372"/>
        <end position="657"/>
    </location>
</feature>
<evidence type="ECO:0000313" key="13">
    <source>
        <dbReference type="EMBL" id="PWN94623.1"/>
    </source>
</evidence>
<keyword evidence="8" id="KW-0539">Nucleus</keyword>
<dbReference type="FunFam" id="3.30.70.1170:FF:000001">
    <property type="entry name" value="Ribosomal RNA methyltransferase Nop2"/>
    <property type="match status" value="1"/>
</dbReference>
<evidence type="ECO:0000256" key="1">
    <source>
        <dbReference type="ARBA" id="ARBA00004604"/>
    </source>
</evidence>
<evidence type="ECO:0000256" key="2">
    <source>
        <dbReference type="ARBA" id="ARBA00007494"/>
    </source>
</evidence>
<evidence type="ECO:0000256" key="8">
    <source>
        <dbReference type="ARBA" id="ARBA00023242"/>
    </source>
</evidence>
<dbReference type="CDD" id="cd02440">
    <property type="entry name" value="AdoMet_MTases"/>
    <property type="match status" value="1"/>
</dbReference>
<keyword evidence="14" id="KW-1185">Reference proteome</keyword>
<evidence type="ECO:0000256" key="11">
    <source>
        <dbReference type="SAM" id="MobiDB-lite"/>
    </source>
</evidence>
<feature type="compositionally biased region" description="Acidic residues" evidence="11">
    <location>
        <begin position="675"/>
        <end position="693"/>
    </location>
</feature>
<dbReference type="STRING" id="58919.A0A316Z364"/>
<dbReference type="InterPro" id="IPR023273">
    <property type="entry name" value="RCMT_NOP2"/>
</dbReference>
<feature type="compositionally biased region" description="Acidic residues" evidence="11">
    <location>
        <begin position="154"/>
        <end position="169"/>
    </location>
</feature>
<feature type="binding site" evidence="10">
    <location>
        <position position="532"/>
    </location>
    <ligand>
        <name>S-adenosyl-L-methionine</name>
        <dbReference type="ChEBI" id="CHEBI:59789"/>
    </ligand>
</feature>
<dbReference type="GO" id="GO:0003723">
    <property type="term" value="F:RNA binding"/>
    <property type="evidence" value="ECO:0007669"/>
    <property type="project" value="UniProtKB-UniRule"/>
</dbReference>
<protein>
    <recommendedName>
        <fullName evidence="9">Nucleolar protein 2</fullName>
    </recommendedName>
</protein>
<feature type="compositionally biased region" description="Basic and acidic residues" evidence="11">
    <location>
        <begin position="211"/>
        <end position="231"/>
    </location>
</feature>
<dbReference type="GO" id="GO:0009383">
    <property type="term" value="F:rRNA (cytosine-C5-)-methyltransferase activity"/>
    <property type="evidence" value="ECO:0007669"/>
    <property type="project" value="TreeGrafter"/>
</dbReference>
<evidence type="ECO:0000256" key="6">
    <source>
        <dbReference type="ARBA" id="ARBA00022691"/>
    </source>
</evidence>
<feature type="compositionally biased region" description="Acidic residues" evidence="11">
    <location>
        <begin position="239"/>
        <end position="278"/>
    </location>
</feature>
<feature type="compositionally biased region" description="Low complexity" evidence="11">
    <location>
        <begin position="37"/>
        <end position="55"/>
    </location>
</feature>
<dbReference type="PANTHER" id="PTHR22807:SF30">
    <property type="entry name" value="28S RRNA (CYTOSINE(4447)-C(5))-METHYLTRANSFERASE-RELATED"/>
    <property type="match status" value="1"/>
</dbReference>
<dbReference type="InterPro" id="IPR023267">
    <property type="entry name" value="RCMT"/>
</dbReference>
<dbReference type="AlphaFoldDB" id="A0A316Z364"/>
<evidence type="ECO:0000259" key="12">
    <source>
        <dbReference type="PROSITE" id="PS51686"/>
    </source>
</evidence>
<gene>
    <name evidence="13" type="ORF">FA09DRAFT_363501</name>
</gene>
<dbReference type="Pfam" id="PF22458">
    <property type="entry name" value="RsmF-B_ferredox"/>
    <property type="match status" value="1"/>
</dbReference>
<dbReference type="PROSITE" id="PS51686">
    <property type="entry name" value="SAM_MT_RSMB_NOP"/>
    <property type="match status" value="1"/>
</dbReference>
<evidence type="ECO:0000256" key="7">
    <source>
        <dbReference type="ARBA" id="ARBA00022884"/>
    </source>
</evidence>
<keyword evidence="5 10" id="KW-0808">Transferase</keyword>
<keyword evidence="7 10" id="KW-0694">RNA-binding</keyword>
<dbReference type="GO" id="GO:0070475">
    <property type="term" value="P:rRNA base methylation"/>
    <property type="evidence" value="ECO:0007669"/>
    <property type="project" value="TreeGrafter"/>
</dbReference>
<feature type="region of interest" description="Disordered" evidence="11">
    <location>
        <begin position="1"/>
        <end position="290"/>
    </location>
</feature>
<dbReference type="SUPFAM" id="SSF53335">
    <property type="entry name" value="S-adenosyl-L-methionine-dependent methyltransferases"/>
    <property type="match status" value="1"/>
</dbReference>
<dbReference type="OrthoDB" id="427002at2759"/>
<feature type="binding site" evidence="10">
    <location>
        <position position="488"/>
    </location>
    <ligand>
        <name>S-adenosyl-L-methionine</name>
        <dbReference type="ChEBI" id="CHEBI:59789"/>
    </ligand>
</feature>
<dbReference type="Proteomes" id="UP000245946">
    <property type="component" value="Unassembled WGS sequence"/>
</dbReference>
<comment type="similarity">
    <text evidence="2 10">Belongs to the class I-like SAM-binding methyltransferase superfamily. RsmB/NOP family.</text>
</comment>
<feature type="compositionally biased region" description="Acidic residues" evidence="11">
    <location>
        <begin position="179"/>
        <end position="201"/>
    </location>
</feature>
<keyword evidence="3" id="KW-0690">Ribosome biogenesis</keyword>
<dbReference type="NCBIfam" id="TIGR00446">
    <property type="entry name" value="nop2p"/>
    <property type="match status" value="1"/>
</dbReference>
<dbReference type="Gene3D" id="3.30.70.1170">
    <property type="entry name" value="Sun protein, domain 3"/>
    <property type="match status" value="1"/>
</dbReference>
<feature type="binding site" evidence="10">
    <location>
        <begin position="464"/>
        <end position="470"/>
    </location>
    <ligand>
        <name>S-adenosyl-L-methionine</name>
        <dbReference type="ChEBI" id="CHEBI:59789"/>
    </ligand>
</feature>
<dbReference type="InterPro" id="IPR029063">
    <property type="entry name" value="SAM-dependent_MTases_sf"/>
</dbReference>
<evidence type="ECO:0000256" key="9">
    <source>
        <dbReference type="ARBA" id="ARBA00082314"/>
    </source>
</evidence>
<feature type="binding site" evidence="10">
    <location>
        <position position="515"/>
    </location>
    <ligand>
        <name>S-adenosyl-L-methionine</name>
        <dbReference type="ChEBI" id="CHEBI:59789"/>
    </ligand>
</feature>
<evidence type="ECO:0000256" key="3">
    <source>
        <dbReference type="ARBA" id="ARBA00022517"/>
    </source>
</evidence>
<dbReference type="PANTHER" id="PTHR22807">
    <property type="entry name" value="NOP2 YEAST -RELATED NOL1/NOP2/FMU SUN DOMAIN-CONTAINING"/>
    <property type="match status" value="1"/>
</dbReference>
<dbReference type="GO" id="GO:0000470">
    <property type="term" value="P:maturation of LSU-rRNA"/>
    <property type="evidence" value="ECO:0007669"/>
    <property type="project" value="TreeGrafter"/>
</dbReference>
<evidence type="ECO:0000256" key="4">
    <source>
        <dbReference type="ARBA" id="ARBA00022603"/>
    </source>
</evidence>
<keyword evidence="4 10" id="KW-0489">Methyltransferase</keyword>
<dbReference type="RefSeq" id="XP_025594902.1">
    <property type="nucleotide sequence ID" value="XM_025745599.1"/>
</dbReference>
<dbReference type="GO" id="GO:0005730">
    <property type="term" value="C:nucleolus"/>
    <property type="evidence" value="ECO:0007669"/>
    <property type="project" value="UniProtKB-SubCell"/>
</dbReference>
<proteinExistence type="inferred from homology"/>